<proteinExistence type="predicted"/>
<gene>
    <name evidence="1" type="ORF">OBBRIDRAFT_216903</name>
</gene>
<name>A0A8E2DQT5_9APHY</name>
<protein>
    <submittedName>
        <fullName evidence="1">Uncharacterized protein</fullName>
    </submittedName>
</protein>
<keyword evidence="2" id="KW-1185">Reference proteome</keyword>
<dbReference type="GO" id="GO:0007166">
    <property type="term" value="P:cell surface receptor signaling pathway"/>
    <property type="evidence" value="ECO:0007669"/>
    <property type="project" value="InterPro"/>
</dbReference>
<dbReference type="AlphaFoldDB" id="A0A8E2DQT5"/>
<dbReference type="InterPro" id="IPR036537">
    <property type="entry name" value="Adaptor_Cbl_N_dom_sf"/>
</dbReference>
<reference evidence="1 2" key="1">
    <citation type="submission" date="2016-07" db="EMBL/GenBank/DDBJ databases">
        <title>Draft genome of the white-rot fungus Obba rivulosa 3A-2.</title>
        <authorList>
            <consortium name="DOE Joint Genome Institute"/>
            <person name="Miettinen O."/>
            <person name="Riley R."/>
            <person name="Acob R."/>
            <person name="Barry K."/>
            <person name="Cullen D."/>
            <person name="De Vries R."/>
            <person name="Hainaut M."/>
            <person name="Hatakka A."/>
            <person name="Henrissat B."/>
            <person name="Hilden K."/>
            <person name="Kuo R."/>
            <person name="Labutti K."/>
            <person name="Lipzen A."/>
            <person name="Makela M.R."/>
            <person name="Sandor L."/>
            <person name="Spatafora J.W."/>
            <person name="Grigoriev I.V."/>
            <person name="Hibbett D.S."/>
        </authorList>
    </citation>
    <scope>NUCLEOTIDE SEQUENCE [LARGE SCALE GENOMIC DNA]</scope>
    <source>
        <strain evidence="1 2">3A-2</strain>
    </source>
</reference>
<dbReference type="Gene3D" id="1.20.930.20">
    <property type="entry name" value="Adaptor protein Cbl, N-terminal domain"/>
    <property type="match status" value="1"/>
</dbReference>
<evidence type="ECO:0000313" key="1">
    <source>
        <dbReference type="EMBL" id="OCH94021.1"/>
    </source>
</evidence>
<sequence length="163" mass="19149">MEEATKAVIKVVVALHPAFTILQSAFEYYDRVKYSKARCRSLLQRAERILRTIGELMKENRCSSSAHDLERLRRNFKCIQQTIKTHSHMSFLKSLLRLDDINTALDEGHRYLDDCLTCFQVTRACINTLHTYLSSAIDSHERRFAEKSAKLPRRYRIYQETMC</sequence>
<organism evidence="1 2">
    <name type="scientific">Obba rivulosa</name>
    <dbReference type="NCBI Taxonomy" id="1052685"/>
    <lineage>
        <taxon>Eukaryota</taxon>
        <taxon>Fungi</taxon>
        <taxon>Dikarya</taxon>
        <taxon>Basidiomycota</taxon>
        <taxon>Agaricomycotina</taxon>
        <taxon>Agaricomycetes</taxon>
        <taxon>Polyporales</taxon>
        <taxon>Gelatoporiaceae</taxon>
        <taxon>Obba</taxon>
    </lineage>
</organism>
<dbReference type="Proteomes" id="UP000250043">
    <property type="component" value="Unassembled WGS sequence"/>
</dbReference>
<evidence type="ECO:0000313" key="2">
    <source>
        <dbReference type="Proteomes" id="UP000250043"/>
    </source>
</evidence>
<dbReference type="InterPro" id="IPR059179">
    <property type="entry name" value="MLKL-like_MCAfunc"/>
</dbReference>
<dbReference type="CDD" id="cd21037">
    <property type="entry name" value="MLKL_NTD"/>
    <property type="match status" value="1"/>
</dbReference>
<dbReference type="EMBL" id="KV722348">
    <property type="protein sequence ID" value="OCH94021.1"/>
    <property type="molecule type" value="Genomic_DNA"/>
</dbReference>
<accession>A0A8E2DQT5</accession>